<dbReference type="SUPFAM" id="SSF51197">
    <property type="entry name" value="Clavaminate synthase-like"/>
    <property type="match status" value="1"/>
</dbReference>
<dbReference type="PANTHER" id="PTHR47990">
    <property type="entry name" value="2-OXOGLUTARATE (2OG) AND FE(II)-DEPENDENT OXYGENASE SUPERFAMILY PROTEIN-RELATED"/>
    <property type="match status" value="1"/>
</dbReference>
<evidence type="ECO:0000259" key="4">
    <source>
        <dbReference type="PROSITE" id="PS51471"/>
    </source>
</evidence>
<reference evidence="5 6" key="1">
    <citation type="submission" date="2019-09" db="EMBL/GenBank/DDBJ databases">
        <title>A chromosome-level genome assembly of the Chinese tupelo Nyssa sinensis.</title>
        <authorList>
            <person name="Yang X."/>
            <person name="Kang M."/>
            <person name="Yang Y."/>
            <person name="Xiong H."/>
            <person name="Wang M."/>
            <person name="Zhang Z."/>
            <person name="Wang Z."/>
            <person name="Wu H."/>
            <person name="Ma T."/>
            <person name="Liu J."/>
            <person name="Xi Z."/>
        </authorList>
    </citation>
    <scope>NUCLEOTIDE SEQUENCE [LARGE SCALE GENOMIC DNA]</scope>
    <source>
        <strain evidence="5">J267</strain>
        <tissue evidence="5">Leaf</tissue>
    </source>
</reference>
<organism evidence="5 6">
    <name type="scientific">Nyssa sinensis</name>
    <dbReference type="NCBI Taxonomy" id="561372"/>
    <lineage>
        <taxon>Eukaryota</taxon>
        <taxon>Viridiplantae</taxon>
        <taxon>Streptophyta</taxon>
        <taxon>Embryophyta</taxon>
        <taxon>Tracheophyta</taxon>
        <taxon>Spermatophyta</taxon>
        <taxon>Magnoliopsida</taxon>
        <taxon>eudicotyledons</taxon>
        <taxon>Gunneridae</taxon>
        <taxon>Pentapetalae</taxon>
        <taxon>asterids</taxon>
        <taxon>Cornales</taxon>
        <taxon>Nyssaceae</taxon>
        <taxon>Nyssa</taxon>
    </lineage>
</organism>
<protein>
    <recommendedName>
        <fullName evidence="4">Fe2OG dioxygenase domain-containing protein</fullName>
    </recommendedName>
</protein>
<proteinExistence type="inferred from homology"/>
<keyword evidence="3" id="KW-0560">Oxidoreductase</keyword>
<dbReference type="InterPro" id="IPR027443">
    <property type="entry name" value="IPNS-like_sf"/>
</dbReference>
<dbReference type="InterPro" id="IPR026992">
    <property type="entry name" value="DIOX_N"/>
</dbReference>
<dbReference type="InterPro" id="IPR050231">
    <property type="entry name" value="Iron_ascorbate_oxido_reductase"/>
</dbReference>
<gene>
    <name evidence="5" type="ORF">F0562_008830</name>
</gene>
<sequence>MESDPPFQETFKTLLVDLMKEENTEKVHEKFFVAEEYELPLIDLSCLSLSEFDQEPYKRDIADAAKKWGFFQVVNHGISQEIFERMQCEQAKLFRQPFYRKANEKLLNLPMDCYSWGTPTANSLMQFSWSEAFHIPLTHISRIKEFNCTLGSTIEEFAKVVLELAQKITEILAENLGYKSTFFVENCLPSSCYLRMNRYPPCPVSSKVFGLMPHTDSDFLTILYQDQVGGLQLVKDGKWISVKPNPEALIINIGDLFQAWSNGTYKSIEHRVVTNGEVERFIFTSGVTALVLWLSLRASNPTCSIQYFYVPALNKTANSTTNTTIYLDLKLDNKNKFKGIYYDVLNLTFYYGQNRSLPIANTMFPAFYQGHKKNTHRKELLNTNGVPWEAVFRKVSNGKAVFRVDLATAVRFKIMAWKTKKHKLMVRD</sequence>
<feature type="domain" description="Fe2OG dioxygenase" evidence="4">
    <location>
        <begin position="190"/>
        <end position="289"/>
    </location>
</feature>
<dbReference type="GO" id="GO:0016705">
    <property type="term" value="F:oxidoreductase activity, acting on paired donors, with incorporation or reduction of molecular oxygen"/>
    <property type="evidence" value="ECO:0007669"/>
    <property type="project" value="UniProtKB-ARBA"/>
</dbReference>
<keyword evidence="1 3" id="KW-0479">Metal-binding</keyword>
<evidence type="ECO:0000256" key="2">
    <source>
        <dbReference type="ARBA" id="ARBA00023004"/>
    </source>
</evidence>
<dbReference type="Gene3D" id="2.60.120.330">
    <property type="entry name" value="B-lactam Antibiotic, Isopenicillin N Synthase, Chain"/>
    <property type="match status" value="1"/>
</dbReference>
<dbReference type="Proteomes" id="UP000325577">
    <property type="component" value="Linkage Group LG3"/>
</dbReference>
<evidence type="ECO:0000313" key="5">
    <source>
        <dbReference type="EMBL" id="KAA8526941.1"/>
    </source>
</evidence>
<dbReference type="Pfam" id="PF03171">
    <property type="entry name" value="2OG-FeII_Oxy"/>
    <property type="match status" value="1"/>
</dbReference>
<accession>A0A5J5ACF0</accession>
<dbReference type="InterPro" id="IPR044861">
    <property type="entry name" value="IPNS-like_FE2OG_OXY"/>
</dbReference>
<dbReference type="InterPro" id="IPR005123">
    <property type="entry name" value="Oxoglu/Fe-dep_dioxygenase_dom"/>
</dbReference>
<name>A0A5J5ACF0_9ASTE</name>
<evidence type="ECO:0000313" key="6">
    <source>
        <dbReference type="Proteomes" id="UP000325577"/>
    </source>
</evidence>
<comment type="similarity">
    <text evidence="3">Belongs to the iron/ascorbate-dependent oxidoreductase family.</text>
</comment>
<dbReference type="AlphaFoldDB" id="A0A5J5ACF0"/>
<dbReference type="PROSITE" id="PS51471">
    <property type="entry name" value="FE2OG_OXY"/>
    <property type="match status" value="1"/>
</dbReference>
<evidence type="ECO:0000256" key="3">
    <source>
        <dbReference type="RuleBase" id="RU003682"/>
    </source>
</evidence>
<dbReference type="EMBL" id="CM018046">
    <property type="protein sequence ID" value="KAA8526941.1"/>
    <property type="molecule type" value="Genomic_DNA"/>
</dbReference>
<dbReference type="OrthoDB" id="288590at2759"/>
<keyword evidence="2 3" id="KW-0408">Iron</keyword>
<dbReference type="GO" id="GO:0046872">
    <property type="term" value="F:metal ion binding"/>
    <property type="evidence" value="ECO:0007669"/>
    <property type="project" value="UniProtKB-KW"/>
</dbReference>
<keyword evidence="6" id="KW-1185">Reference proteome</keyword>
<evidence type="ECO:0000256" key="1">
    <source>
        <dbReference type="ARBA" id="ARBA00022723"/>
    </source>
</evidence>
<dbReference type="Pfam" id="PF14226">
    <property type="entry name" value="DIOX_N"/>
    <property type="match status" value="1"/>
</dbReference>